<keyword evidence="1" id="KW-0175">Coiled coil</keyword>
<gene>
    <name evidence="2" type="ORF">EVAR_74171_1</name>
</gene>
<dbReference type="AlphaFoldDB" id="A0A4C1TDQ9"/>
<sequence length="168" mass="20125">INTKYYCAKKRKAEDKLKQIKEEIEKLEELKQLRERKLQEDQQTKEIEKLRKAIEQKAVQTTENIISNFVEEEISKVAQTELLILQTIEKNSDSQMEELIDETVKVLVEDVANEEYAHICFDQLLLNRYFTKWLMYIRKKKNSRKLIENTLSGFQQILERSSHYLLDI</sequence>
<evidence type="ECO:0000313" key="2">
    <source>
        <dbReference type="EMBL" id="GBP12602.1"/>
    </source>
</evidence>
<evidence type="ECO:0000256" key="1">
    <source>
        <dbReference type="SAM" id="Coils"/>
    </source>
</evidence>
<protein>
    <submittedName>
        <fullName evidence="2">Uncharacterized protein</fullName>
    </submittedName>
</protein>
<dbReference type="Proteomes" id="UP000299102">
    <property type="component" value="Unassembled WGS sequence"/>
</dbReference>
<feature type="non-terminal residue" evidence="2">
    <location>
        <position position="1"/>
    </location>
</feature>
<evidence type="ECO:0000313" key="3">
    <source>
        <dbReference type="Proteomes" id="UP000299102"/>
    </source>
</evidence>
<dbReference type="EMBL" id="BGZK01009523">
    <property type="protein sequence ID" value="GBP12602.1"/>
    <property type="molecule type" value="Genomic_DNA"/>
</dbReference>
<reference evidence="2 3" key="1">
    <citation type="journal article" date="2019" name="Commun. Biol.">
        <title>The bagworm genome reveals a unique fibroin gene that provides high tensile strength.</title>
        <authorList>
            <person name="Kono N."/>
            <person name="Nakamura H."/>
            <person name="Ohtoshi R."/>
            <person name="Tomita M."/>
            <person name="Numata K."/>
            <person name="Arakawa K."/>
        </authorList>
    </citation>
    <scope>NUCLEOTIDE SEQUENCE [LARGE SCALE GENOMIC DNA]</scope>
</reference>
<keyword evidence="3" id="KW-1185">Reference proteome</keyword>
<feature type="coiled-coil region" evidence="1">
    <location>
        <begin position="10"/>
        <end position="60"/>
    </location>
</feature>
<organism evidence="2 3">
    <name type="scientific">Eumeta variegata</name>
    <name type="common">Bagworm moth</name>
    <name type="synonym">Eumeta japonica</name>
    <dbReference type="NCBI Taxonomy" id="151549"/>
    <lineage>
        <taxon>Eukaryota</taxon>
        <taxon>Metazoa</taxon>
        <taxon>Ecdysozoa</taxon>
        <taxon>Arthropoda</taxon>
        <taxon>Hexapoda</taxon>
        <taxon>Insecta</taxon>
        <taxon>Pterygota</taxon>
        <taxon>Neoptera</taxon>
        <taxon>Endopterygota</taxon>
        <taxon>Lepidoptera</taxon>
        <taxon>Glossata</taxon>
        <taxon>Ditrysia</taxon>
        <taxon>Tineoidea</taxon>
        <taxon>Psychidae</taxon>
        <taxon>Oiketicinae</taxon>
        <taxon>Eumeta</taxon>
    </lineage>
</organism>
<comment type="caution">
    <text evidence="2">The sequence shown here is derived from an EMBL/GenBank/DDBJ whole genome shotgun (WGS) entry which is preliminary data.</text>
</comment>
<proteinExistence type="predicted"/>
<accession>A0A4C1TDQ9</accession>
<name>A0A4C1TDQ9_EUMVA</name>